<accession>A0A323V3N0</accession>
<sequence length="24" mass="2295">MTDDGLQALVAARVPGAAALGLLA</sequence>
<gene>
    <name evidence="1" type="ORF">DMO24_20730</name>
</gene>
<organism evidence="1 2">
    <name type="scientific">Modestobacter versicolor</name>
    <dbReference type="NCBI Taxonomy" id="429133"/>
    <lineage>
        <taxon>Bacteria</taxon>
        <taxon>Bacillati</taxon>
        <taxon>Actinomycetota</taxon>
        <taxon>Actinomycetes</taxon>
        <taxon>Geodermatophilales</taxon>
        <taxon>Geodermatophilaceae</taxon>
        <taxon>Modestobacter</taxon>
    </lineage>
</organism>
<keyword evidence="2" id="KW-1185">Reference proteome</keyword>
<dbReference type="EMBL" id="QKNV01000337">
    <property type="protein sequence ID" value="PZA19437.1"/>
    <property type="molecule type" value="Genomic_DNA"/>
</dbReference>
<comment type="caution">
    <text evidence="1">The sequence shown here is derived from an EMBL/GenBank/DDBJ whole genome shotgun (WGS) entry which is preliminary data.</text>
</comment>
<name>A0A323V3N0_9ACTN</name>
<evidence type="ECO:0000313" key="2">
    <source>
        <dbReference type="Proteomes" id="UP000247602"/>
    </source>
</evidence>
<dbReference type="Proteomes" id="UP000247602">
    <property type="component" value="Unassembled WGS sequence"/>
</dbReference>
<feature type="non-terminal residue" evidence="1">
    <location>
        <position position="24"/>
    </location>
</feature>
<reference evidence="1 2" key="1">
    <citation type="submission" date="2018-06" db="EMBL/GenBank/DDBJ databases">
        <title>Draft genome sequence of Modestobacter versicolor CP153-2.</title>
        <authorList>
            <person name="Gundlapally S.R."/>
        </authorList>
    </citation>
    <scope>NUCLEOTIDE SEQUENCE [LARGE SCALE GENOMIC DNA]</scope>
    <source>
        <strain evidence="1 2">CP153-2</strain>
    </source>
</reference>
<evidence type="ECO:0000313" key="1">
    <source>
        <dbReference type="EMBL" id="PZA19437.1"/>
    </source>
</evidence>
<dbReference type="AlphaFoldDB" id="A0A323V3N0"/>
<proteinExistence type="predicted"/>
<protein>
    <submittedName>
        <fullName evidence="1">Iron reductase</fullName>
    </submittedName>
</protein>